<accession>A0LPI1</accession>
<dbReference type="NCBIfam" id="TIGR02532">
    <property type="entry name" value="IV_pilin_GFxxxE"/>
    <property type="match status" value="1"/>
</dbReference>
<dbReference type="Pfam" id="PF07963">
    <property type="entry name" value="N_methyl"/>
    <property type="match status" value="1"/>
</dbReference>
<dbReference type="OrthoDB" id="5518559at2"/>
<dbReference type="STRING" id="335543.Sfum_3663"/>
<keyword evidence="1" id="KW-1133">Transmembrane helix</keyword>
<dbReference type="InterPro" id="IPR012902">
    <property type="entry name" value="N_methyl_site"/>
</dbReference>
<gene>
    <name evidence="2" type="ordered locus">Sfum_3663</name>
</gene>
<feature type="transmembrane region" description="Helical" evidence="1">
    <location>
        <begin position="21"/>
        <end position="43"/>
    </location>
</feature>
<keyword evidence="3" id="KW-1185">Reference proteome</keyword>
<evidence type="ECO:0000313" key="2">
    <source>
        <dbReference type="EMBL" id="ABK19333.1"/>
    </source>
</evidence>
<dbReference type="RefSeq" id="WP_011700458.1">
    <property type="nucleotide sequence ID" value="NC_008554.1"/>
</dbReference>
<reference evidence="2 3" key="1">
    <citation type="submission" date="2006-10" db="EMBL/GenBank/DDBJ databases">
        <title>Complete sequence of Syntrophobacter fumaroxidans MPOB.</title>
        <authorList>
            <consortium name="US DOE Joint Genome Institute"/>
            <person name="Copeland A."/>
            <person name="Lucas S."/>
            <person name="Lapidus A."/>
            <person name="Barry K."/>
            <person name="Detter J.C."/>
            <person name="Glavina del Rio T."/>
            <person name="Hammon N."/>
            <person name="Israni S."/>
            <person name="Pitluck S."/>
            <person name="Goltsman E.G."/>
            <person name="Martinez M."/>
            <person name="Schmutz J."/>
            <person name="Larimer F."/>
            <person name="Land M."/>
            <person name="Hauser L."/>
            <person name="Kyrpides N."/>
            <person name="Kim E."/>
            <person name="Boone D.R."/>
            <person name="Brockman F."/>
            <person name="Culley D."/>
            <person name="Ferry J."/>
            <person name="Gunsalus R."/>
            <person name="McInerney M.J."/>
            <person name="Morrison M."/>
            <person name="Plugge C."/>
            <person name="Rohlin L."/>
            <person name="Scholten J."/>
            <person name="Sieber J."/>
            <person name="Stams A.J.M."/>
            <person name="Worm P."/>
            <person name="Henstra A.M."/>
            <person name="Richardson P."/>
        </authorList>
    </citation>
    <scope>NUCLEOTIDE SEQUENCE [LARGE SCALE GENOMIC DNA]</scope>
    <source>
        <strain evidence="3">DSM 10017 / MPOB</strain>
    </source>
</reference>
<evidence type="ECO:0000313" key="3">
    <source>
        <dbReference type="Proteomes" id="UP000001784"/>
    </source>
</evidence>
<proteinExistence type="predicted"/>
<protein>
    <submittedName>
        <fullName evidence="2">Uncharacterized protein</fullName>
    </submittedName>
</protein>
<name>A0LPI1_SYNFM</name>
<dbReference type="InParanoid" id="A0LPI1"/>
<dbReference type="KEGG" id="sfu:Sfum_3663"/>
<dbReference type="HOGENOM" id="CLU_1884773_0_0_7"/>
<sequence length="135" mass="14856">MIARPDSRLLRVANGFTLLEVMVSLLVGTLIVGGVMGVISASLQFNLRLKEKSLIQPVLEAAAQEILADPVKAEQGDLTLNDMPETPTVAVRLTLVEVGPSAPFGERSRPLYRVQLLYRGEQLEFSLMVPRDRSR</sequence>
<dbReference type="EMBL" id="CP000478">
    <property type="protein sequence ID" value="ABK19333.1"/>
    <property type="molecule type" value="Genomic_DNA"/>
</dbReference>
<keyword evidence="1" id="KW-0472">Membrane</keyword>
<evidence type="ECO:0000256" key="1">
    <source>
        <dbReference type="SAM" id="Phobius"/>
    </source>
</evidence>
<dbReference type="eggNOG" id="COG4967">
    <property type="taxonomic scope" value="Bacteria"/>
</dbReference>
<dbReference type="Proteomes" id="UP000001784">
    <property type="component" value="Chromosome"/>
</dbReference>
<dbReference type="AlphaFoldDB" id="A0LPI1"/>
<keyword evidence="1" id="KW-0812">Transmembrane</keyword>
<organism evidence="2 3">
    <name type="scientific">Syntrophobacter fumaroxidans (strain DSM 10017 / MPOB)</name>
    <dbReference type="NCBI Taxonomy" id="335543"/>
    <lineage>
        <taxon>Bacteria</taxon>
        <taxon>Pseudomonadati</taxon>
        <taxon>Thermodesulfobacteriota</taxon>
        <taxon>Syntrophobacteria</taxon>
        <taxon>Syntrophobacterales</taxon>
        <taxon>Syntrophobacteraceae</taxon>
        <taxon>Syntrophobacter</taxon>
    </lineage>
</organism>